<feature type="transmembrane region" description="Helical" evidence="7">
    <location>
        <begin position="173"/>
        <end position="195"/>
    </location>
</feature>
<dbReference type="EMBL" id="PDDV01000013">
    <property type="protein sequence ID" value="PEH73757.1"/>
    <property type="molecule type" value="Genomic_DNA"/>
</dbReference>
<evidence type="ECO:0000256" key="2">
    <source>
        <dbReference type="ARBA" id="ARBA00022692"/>
    </source>
</evidence>
<evidence type="ECO:0000313" key="11">
    <source>
        <dbReference type="EMBL" id="PEH74188.1"/>
    </source>
</evidence>
<dbReference type="PIRSF" id="PIRSF006158">
    <property type="entry name" value="UCP006158_SH3"/>
    <property type="match status" value="1"/>
</dbReference>
<dbReference type="PROSITE" id="PS51781">
    <property type="entry name" value="SH3B"/>
    <property type="match status" value="1"/>
</dbReference>
<gene>
    <name evidence="11" type="ORF">CRM76_01905</name>
    <name evidence="10" type="ORF">CRM76_18390</name>
</gene>
<dbReference type="SMART" id="SM00287">
    <property type="entry name" value="SH3b"/>
    <property type="match status" value="1"/>
</dbReference>
<dbReference type="AlphaFoldDB" id="A0A2A7U627"/>
<dbReference type="NCBIfam" id="TIGR04211">
    <property type="entry name" value="SH3_and_anchor"/>
    <property type="match status" value="1"/>
</dbReference>
<dbReference type="EMBL" id="PDDV01000008">
    <property type="protein sequence ID" value="PEH74188.1"/>
    <property type="molecule type" value="Genomic_DNA"/>
</dbReference>
<dbReference type="GO" id="GO:0016020">
    <property type="term" value="C:membrane"/>
    <property type="evidence" value="ECO:0007669"/>
    <property type="project" value="UniProtKB-SubCell"/>
</dbReference>
<name>A0A2A7U627_EDWTA</name>
<dbReference type="Pfam" id="PF08239">
    <property type="entry name" value="SH3_3"/>
    <property type="match status" value="1"/>
</dbReference>
<dbReference type="OrthoDB" id="9790951at2"/>
<dbReference type="RefSeq" id="WP_005295807.1">
    <property type="nucleotide sequence ID" value="NZ_AP028090.1"/>
</dbReference>
<evidence type="ECO:0000259" key="9">
    <source>
        <dbReference type="PROSITE" id="PS51781"/>
    </source>
</evidence>
<dbReference type="STRING" id="636.AAW15_13725"/>
<keyword evidence="2 7" id="KW-0812">Transmembrane</keyword>
<dbReference type="Proteomes" id="UP000219788">
    <property type="component" value="Unassembled WGS sequence"/>
</dbReference>
<dbReference type="InterPro" id="IPR016476">
    <property type="entry name" value="SH3_dom_pro"/>
</dbReference>
<organism evidence="10 12">
    <name type="scientific">Edwardsiella tarda</name>
    <dbReference type="NCBI Taxonomy" id="636"/>
    <lineage>
        <taxon>Bacteria</taxon>
        <taxon>Pseudomonadati</taxon>
        <taxon>Pseudomonadota</taxon>
        <taxon>Gammaproteobacteria</taxon>
        <taxon>Enterobacterales</taxon>
        <taxon>Hafniaceae</taxon>
        <taxon>Edwardsiella</taxon>
    </lineage>
</organism>
<dbReference type="GeneID" id="93122912"/>
<protein>
    <recommendedName>
        <fullName evidence="9">SH3b domain-containing protein</fullName>
    </recommendedName>
</protein>
<reference evidence="10" key="2">
    <citation type="submission" date="2017-09" db="EMBL/GenBank/DDBJ databases">
        <title>FDA dAtabase for Regulatory Grade micrObial Sequences (FDA-ARGOS): Supporting development and validation of Infectious Disease Dx tests.</title>
        <authorList>
            <person name="Campos J."/>
            <person name="Goldberg B."/>
            <person name="Tallon L.J."/>
            <person name="Sadzewicz L."/>
            <person name="Ott S."/>
            <person name="Zhao X."/>
            <person name="Nagaraj S."/>
            <person name="Vavikolanu K."/>
            <person name="Aluvathingal J."/>
            <person name="Nadendla S."/>
            <person name="Geyer C."/>
            <person name="Nandy P."/>
            <person name="Hobson J."/>
            <person name="Sichtig H."/>
        </authorList>
    </citation>
    <scope>NUCLEOTIDE SEQUENCE</scope>
    <source>
        <strain evidence="10">FDAARGOS_370</strain>
    </source>
</reference>
<reference evidence="12" key="1">
    <citation type="submission" date="2017-09" db="EMBL/GenBank/DDBJ databases">
        <title>FDA dAtabase for Regulatory Grade micrObial Sequences (FDA-ARGOS): Supporting development and validation of Infectious Disease Dx tests.</title>
        <authorList>
            <person name="Goldberg B."/>
            <person name="Campos J."/>
            <person name="Tallon L."/>
            <person name="Sadzewicz L."/>
            <person name="Ott S."/>
            <person name="Zhao X."/>
            <person name="Nagaraj S."/>
            <person name="Vavikolanu K."/>
            <person name="Aluvathingal J."/>
            <person name="Nadendla S."/>
            <person name="Geyer C."/>
            <person name="Sichtig H."/>
        </authorList>
    </citation>
    <scope>NUCLEOTIDE SEQUENCE [LARGE SCALE GENOMIC DNA]</scope>
    <source>
        <strain evidence="12">FDAARGOS_370</strain>
    </source>
</reference>
<feature type="domain" description="SH3b" evidence="9">
    <location>
        <begin position="22"/>
        <end position="89"/>
    </location>
</feature>
<evidence type="ECO:0000256" key="3">
    <source>
        <dbReference type="ARBA" id="ARBA00022729"/>
    </source>
</evidence>
<evidence type="ECO:0000256" key="8">
    <source>
        <dbReference type="SAM" id="SignalP"/>
    </source>
</evidence>
<dbReference type="InterPro" id="IPR003646">
    <property type="entry name" value="SH3-like_bac-type"/>
</dbReference>
<evidence type="ECO:0000256" key="6">
    <source>
        <dbReference type="SAM" id="Coils"/>
    </source>
</evidence>
<evidence type="ECO:0000256" key="7">
    <source>
        <dbReference type="SAM" id="Phobius"/>
    </source>
</evidence>
<feature type="chain" id="PRO_5011921115" description="SH3b domain-containing protein" evidence="8">
    <location>
        <begin position="23"/>
        <end position="205"/>
    </location>
</feature>
<dbReference type="Gene3D" id="6.10.140.920">
    <property type="match status" value="1"/>
</dbReference>
<evidence type="ECO:0000256" key="1">
    <source>
        <dbReference type="ARBA" id="ARBA00004167"/>
    </source>
</evidence>
<proteinExistence type="predicted"/>
<sequence length="205" mass="22806">MHKFCRLLLPLLGLCLAFQSHADEQRFISDALSTYVHSGPGNQYRIVGTINAGDPVTLLGVNQQTQFAQIRDGKGRNVWLPLDQLSNQPSLRTRVPQLESQLSALTAKLSHIDGEWQQKTAEMQRKVAGSDDTIARLQAENQQLRQQLSNAQKSLGALNSQLDDKKRAIILQWFLYGGGVAGAGLLLGLLLPRLLPSRKKTRWMN</sequence>
<comment type="subcellular location">
    <subcellularLocation>
        <location evidence="1">Membrane</location>
        <topology evidence="1">Single-pass membrane protein</topology>
    </subcellularLocation>
</comment>
<feature type="coiled-coil region" evidence="6">
    <location>
        <begin position="127"/>
        <end position="168"/>
    </location>
</feature>
<keyword evidence="6" id="KW-0175">Coiled coil</keyword>
<feature type="signal peptide" evidence="8">
    <location>
        <begin position="1"/>
        <end position="22"/>
    </location>
</feature>
<accession>A0A2A7U627</accession>
<dbReference type="Gene3D" id="2.30.30.40">
    <property type="entry name" value="SH3 Domains"/>
    <property type="match status" value="1"/>
</dbReference>
<keyword evidence="5 7" id="KW-0472">Membrane</keyword>
<keyword evidence="3 8" id="KW-0732">Signal</keyword>
<comment type="caution">
    <text evidence="10">The sequence shown here is derived from an EMBL/GenBank/DDBJ whole genome shotgun (WGS) entry which is preliminary data.</text>
</comment>
<evidence type="ECO:0000256" key="4">
    <source>
        <dbReference type="ARBA" id="ARBA00022989"/>
    </source>
</evidence>
<evidence type="ECO:0000313" key="12">
    <source>
        <dbReference type="Proteomes" id="UP000219788"/>
    </source>
</evidence>
<evidence type="ECO:0000313" key="10">
    <source>
        <dbReference type="EMBL" id="PEH73757.1"/>
    </source>
</evidence>
<keyword evidence="4 7" id="KW-1133">Transmembrane helix</keyword>
<evidence type="ECO:0000256" key="5">
    <source>
        <dbReference type="ARBA" id="ARBA00023136"/>
    </source>
</evidence>